<dbReference type="Gene3D" id="3.30.70.2450">
    <property type="match status" value="1"/>
</dbReference>
<dbReference type="Gene3D" id="3.40.30.120">
    <property type="match status" value="1"/>
</dbReference>
<dbReference type="EMBL" id="VOHS01000045">
    <property type="protein sequence ID" value="TWV94678.1"/>
    <property type="molecule type" value="Genomic_DNA"/>
</dbReference>
<dbReference type="PRINTS" id="PR00420">
    <property type="entry name" value="RNGMNOXGNASE"/>
</dbReference>
<keyword evidence="2" id="KW-0285">Flavoprotein</keyword>
<dbReference type="InterPro" id="IPR002938">
    <property type="entry name" value="FAD-bd"/>
</dbReference>
<comment type="caution">
    <text evidence="5">The sequence shown here is derived from an EMBL/GenBank/DDBJ whole genome shotgun (WGS) entry which is preliminary data.</text>
</comment>
<dbReference type="PANTHER" id="PTHR43004">
    <property type="entry name" value="TRK SYSTEM POTASSIUM UPTAKE PROTEIN"/>
    <property type="match status" value="1"/>
</dbReference>
<accession>A0A5C6LMP0</accession>
<reference evidence="5 6" key="1">
    <citation type="submission" date="2019-08" db="EMBL/GenBank/DDBJ databases">
        <title>Whole genome sequencing of chitin degrading bacteria Chitinophaga pinensis YS16.</title>
        <authorList>
            <person name="Singh R.P."/>
            <person name="Manchanda G."/>
            <person name="Maurya I.K."/>
            <person name="Joshi N.K."/>
            <person name="Srivastava A.K."/>
        </authorList>
    </citation>
    <scope>NUCLEOTIDE SEQUENCE [LARGE SCALE GENOMIC DNA]</scope>
    <source>
        <strain evidence="5 6">YS-16</strain>
    </source>
</reference>
<keyword evidence="6" id="KW-1185">Reference proteome</keyword>
<dbReference type="InterPro" id="IPR036188">
    <property type="entry name" value="FAD/NAD-bd_sf"/>
</dbReference>
<evidence type="ECO:0000256" key="1">
    <source>
        <dbReference type="ARBA" id="ARBA00001974"/>
    </source>
</evidence>
<organism evidence="5 6">
    <name type="scientific">Chitinophaga pinensis</name>
    <dbReference type="NCBI Taxonomy" id="79329"/>
    <lineage>
        <taxon>Bacteria</taxon>
        <taxon>Pseudomonadati</taxon>
        <taxon>Bacteroidota</taxon>
        <taxon>Chitinophagia</taxon>
        <taxon>Chitinophagales</taxon>
        <taxon>Chitinophagaceae</taxon>
        <taxon>Chitinophaga</taxon>
    </lineage>
</organism>
<proteinExistence type="predicted"/>
<dbReference type="NCBIfam" id="NF004832">
    <property type="entry name" value="PRK06184.1"/>
    <property type="match status" value="1"/>
</dbReference>
<evidence type="ECO:0000256" key="2">
    <source>
        <dbReference type="ARBA" id="ARBA00022630"/>
    </source>
</evidence>
<gene>
    <name evidence="5" type="ORF">FEF09_25530</name>
</gene>
<dbReference type="AlphaFoldDB" id="A0A5C6LMP0"/>
<protein>
    <submittedName>
        <fullName evidence="5">3-(3-hydroxyphenyl)propionate hydroxylase</fullName>
    </submittedName>
</protein>
<comment type="cofactor">
    <cofactor evidence="1">
        <name>FAD</name>
        <dbReference type="ChEBI" id="CHEBI:57692"/>
    </cofactor>
</comment>
<dbReference type="InterPro" id="IPR050641">
    <property type="entry name" value="RIFMO-like"/>
</dbReference>
<dbReference type="Proteomes" id="UP000318815">
    <property type="component" value="Unassembled WGS sequence"/>
</dbReference>
<evidence type="ECO:0000256" key="3">
    <source>
        <dbReference type="ARBA" id="ARBA00022827"/>
    </source>
</evidence>
<dbReference type="Pfam" id="PF01494">
    <property type="entry name" value="FAD_binding_3"/>
    <property type="match status" value="1"/>
</dbReference>
<dbReference type="Gene3D" id="3.50.50.60">
    <property type="entry name" value="FAD/NAD(P)-binding domain"/>
    <property type="match status" value="1"/>
</dbReference>
<evidence type="ECO:0000259" key="4">
    <source>
        <dbReference type="Pfam" id="PF01494"/>
    </source>
</evidence>
<dbReference type="PANTHER" id="PTHR43004:SF19">
    <property type="entry name" value="BINDING MONOOXYGENASE, PUTATIVE (JCVI)-RELATED"/>
    <property type="match status" value="1"/>
</dbReference>
<keyword evidence="3" id="KW-0274">FAD</keyword>
<sequence>MNNCYRPVGFAQGNFASTKLHTVNNTKVLIIGAGPVGLTLACELARRDIPFRIIERCAVAPQGSRAKALQPRSLEILNDLGIAEDLMKIGSTELPYRKFQGNKMIGETPRTGFPRNDTRYPKTLLIPQPEVEKALRIKLQELGGSIEWATTLTDFKQSNNGINCQLENDRQHEAMHCSYMVACDGGKSSTRKKLGIDFVGETHQEEQLWVGDVEVAGLERDAWYNWLSPVFGIAFALFPFRNSNIWQLQAVMPADQDGNIPAPTLEGFNQLFKERTQMEGVRLTNSSWQSIYRVNIRRAERYRAGNAFIAGDAGHVHSIAGGMGMNTGIQDACNLGWKLAAVINGHADDRLLNTYGEERIPIADWLLATTSQRQKVMLDGAKTGKSGFETLGTNDTTQLNLNYRGSSLSKTGQSTINGLEAGDRAPDVQLTDGSWLSDQLRGTEWKLLLPGEEKLTALTDLVKVINTSDEHIREAYGGGEAAILIRPDGYIALIAASVQEVTKYLKQLNGL</sequence>
<dbReference type="GO" id="GO:0016709">
    <property type="term" value="F:oxidoreductase activity, acting on paired donors, with incorporation or reduction of molecular oxygen, NAD(P)H as one donor, and incorporation of one atom of oxygen"/>
    <property type="evidence" value="ECO:0007669"/>
    <property type="project" value="UniProtKB-ARBA"/>
</dbReference>
<feature type="domain" description="FAD-binding" evidence="4">
    <location>
        <begin position="26"/>
        <end position="366"/>
    </location>
</feature>
<dbReference type="SUPFAM" id="SSF51905">
    <property type="entry name" value="FAD/NAD(P)-binding domain"/>
    <property type="match status" value="1"/>
</dbReference>
<name>A0A5C6LMP0_9BACT</name>
<evidence type="ECO:0000313" key="6">
    <source>
        <dbReference type="Proteomes" id="UP000318815"/>
    </source>
</evidence>
<dbReference type="OrthoDB" id="9766816at2"/>
<dbReference type="GO" id="GO:0071949">
    <property type="term" value="F:FAD binding"/>
    <property type="evidence" value="ECO:0007669"/>
    <property type="project" value="InterPro"/>
</dbReference>
<evidence type="ECO:0000313" key="5">
    <source>
        <dbReference type="EMBL" id="TWV94678.1"/>
    </source>
</evidence>
<dbReference type="Pfam" id="PF21274">
    <property type="entry name" value="Rng_hyd_C"/>
    <property type="match status" value="1"/>
</dbReference>